<dbReference type="Proteomes" id="UP000266841">
    <property type="component" value="Unassembled WGS sequence"/>
</dbReference>
<dbReference type="SUPFAM" id="SSF49899">
    <property type="entry name" value="Concanavalin A-like lectins/glucanases"/>
    <property type="match status" value="1"/>
</dbReference>
<keyword evidence="2" id="KW-1185">Reference proteome</keyword>
<evidence type="ECO:0008006" key="3">
    <source>
        <dbReference type="Google" id="ProtNLM"/>
    </source>
</evidence>
<sequence length="165" mass="18262">MTSGAHYAEFLITDQPYIGIVRPMPGLDADAYHEGEFCFIGMPRLQPDFLVQRSDNWGGSNVHACDFSCDDGETNWTEWNGYEDENNIEWEGRETCQSGDTVGMLLNLDKGTLTVYKNNRRLGVLKDGLSGPYCWYVCLGKHPTVADAVSIKRGTLPNSDGATAT</sequence>
<dbReference type="OrthoDB" id="195558at2759"/>
<dbReference type="InterPro" id="IPR013320">
    <property type="entry name" value="ConA-like_dom_sf"/>
</dbReference>
<gene>
    <name evidence="1" type="ORF">THAOC_17051</name>
</gene>
<dbReference type="AlphaFoldDB" id="K0SVS7"/>
<dbReference type="Gene3D" id="2.60.120.920">
    <property type="match status" value="1"/>
</dbReference>
<dbReference type="EMBL" id="AGNL01018955">
    <property type="protein sequence ID" value="EJK62342.1"/>
    <property type="molecule type" value="Genomic_DNA"/>
</dbReference>
<evidence type="ECO:0000313" key="1">
    <source>
        <dbReference type="EMBL" id="EJK62342.1"/>
    </source>
</evidence>
<proteinExistence type="predicted"/>
<comment type="caution">
    <text evidence="1">The sequence shown here is derived from an EMBL/GenBank/DDBJ whole genome shotgun (WGS) entry which is preliminary data.</text>
</comment>
<evidence type="ECO:0000313" key="2">
    <source>
        <dbReference type="Proteomes" id="UP000266841"/>
    </source>
</evidence>
<accession>K0SVS7</accession>
<organism evidence="1 2">
    <name type="scientific">Thalassiosira oceanica</name>
    <name type="common">Marine diatom</name>
    <dbReference type="NCBI Taxonomy" id="159749"/>
    <lineage>
        <taxon>Eukaryota</taxon>
        <taxon>Sar</taxon>
        <taxon>Stramenopiles</taxon>
        <taxon>Ochrophyta</taxon>
        <taxon>Bacillariophyta</taxon>
        <taxon>Coscinodiscophyceae</taxon>
        <taxon>Thalassiosirophycidae</taxon>
        <taxon>Thalassiosirales</taxon>
        <taxon>Thalassiosiraceae</taxon>
        <taxon>Thalassiosira</taxon>
    </lineage>
</organism>
<reference evidence="1 2" key="1">
    <citation type="journal article" date="2012" name="Genome Biol.">
        <title>Genome and low-iron response of an oceanic diatom adapted to chronic iron limitation.</title>
        <authorList>
            <person name="Lommer M."/>
            <person name="Specht M."/>
            <person name="Roy A.S."/>
            <person name="Kraemer L."/>
            <person name="Andreson R."/>
            <person name="Gutowska M.A."/>
            <person name="Wolf J."/>
            <person name="Bergner S.V."/>
            <person name="Schilhabel M.B."/>
            <person name="Klostermeier U.C."/>
            <person name="Beiko R.G."/>
            <person name="Rosenstiel P."/>
            <person name="Hippler M."/>
            <person name="Laroche J."/>
        </authorList>
    </citation>
    <scope>NUCLEOTIDE SEQUENCE [LARGE SCALE GENOMIC DNA]</scope>
    <source>
        <strain evidence="1 2">CCMP1005</strain>
    </source>
</reference>
<dbReference type="InterPro" id="IPR043136">
    <property type="entry name" value="B30.2/SPRY_sf"/>
</dbReference>
<name>K0SVS7_THAOC</name>
<protein>
    <recommendedName>
        <fullName evidence="3">B30.2/SPRY domain-containing protein</fullName>
    </recommendedName>
</protein>